<organism evidence="1 2">
    <name type="scientific">Artomyces pyxidatus</name>
    <dbReference type="NCBI Taxonomy" id="48021"/>
    <lineage>
        <taxon>Eukaryota</taxon>
        <taxon>Fungi</taxon>
        <taxon>Dikarya</taxon>
        <taxon>Basidiomycota</taxon>
        <taxon>Agaricomycotina</taxon>
        <taxon>Agaricomycetes</taxon>
        <taxon>Russulales</taxon>
        <taxon>Auriscalpiaceae</taxon>
        <taxon>Artomyces</taxon>
    </lineage>
</organism>
<dbReference type="EMBL" id="MU277269">
    <property type="protein sequence ID" value="KAI0056169.1"/>
    <property type="molecule type" value="Genomic_DNA"/>
</dbReference>
<comment type="caution">
    <text evidence="1">The sequence shown here is derived from an EMBL/GenBank/DDBJ whole genome shotgun (WGS) entry which is preliminary data.</text>
</comment>
<name>A0ACB8SHZ0_9AGAM</name>
<evidence type="ECO:0000313" key="1">
    <source>
        <dbReference type="EMBL" id="KAI0056169.1"/>
    </source>
</evidence>
<gene>
    <name evidence="1" type="ORF">BV25DRAFT_1842452</name>
</gene>
<sequence length="940" mass="103116">MEQDIPTCVQSVRTVDVAKRIETLQGDVARYRKANRGQRLKIRGGQTEDEWLSQRKSELDLLEQRQKGSGSVDLPEDAMETSQIGIHLDVGRLESDLQNMSFGNENNSSLTKVQAGQGGDISSAPGMHPNLSDAFQGKVTAKQIMDVRNAWSLYSRTTARDEQGCAPSDFGWPVTTDLSAGDPEPSVCKNILEWVNDVFPLHEAPQRATSPFPDSSPLQTVFYFDDENQERAILTHKIAVRARQYPEKYSGVLEEGRALALEALRSKDGDVKCLHCRGAGRAANKPRKAQSLRSQGEGYLDCGCPVTSSLLEFWVFKNSSNYLNEVPTPENNVEVRESVGKEGHHYRLGFTALNLPYIAAAVKEVSRLEVDDLLQPRTQRTLTTLWRIAEQLPSEVPEEMQGIFVEWSHLYNIKTGNFAPPDLAQFLTAIPEAKMKGSPAGLLLEVELQCVREPLKAVKLEYRKATANSSTSRKGCVQASPWKPRSSPTKRSNSGTDHGDEDAMFKTVPLLTMLKRLPALRASHAYHFGAHPGKANEARFPLSITFGDLCKLKEYAHRELWLWDIKVRDARYIQTAAVWDREIQTVPERERETHTPDALSNDQSMSAPAAGKLTETQDVGLRAMFPPTLFYSESSSPKARSAVQGALLASSSDIWPCISHKFPNLTWHSGGKCARDSSSTDKSNPNGPPTGPTKHTFVVHAPDKTDEGILERRLSVRPSSASASPTGSSPFPAVPSHAGAFIARYFPSARALAGPVMFLWQLLAGFTFVSGAFLSSFISVVTVLTCVAARVASLLPLPPPPDACVRVCLYPAFAGFPTLSLKDEGRVLSWFLVSPRCLLTIPHLEHCIMSFRLCIVPPLRDLEMSPLYEVRFAYLAGLIYPGLARGPLTPSAFKLTSAHFACAAGADAVTSVLTSSGILSDRAALPHVQGHFSNCPILSS</sequence>
<keyword evidence="2" id="KW-1185">Reference proteome</keyword>
<reference evidence="1" key="2">
    <citation type="journal article" date="2022" name="New Phytol.">
        <title>Evolutionary transition to the ectomycorrhizal habit in the genomes of a hyperdiverse lineage of mushroom-forming fungi.</title>
        <authorList>
            <person name="Looney B."/>
            <person name="Miyauchi S."/>
            <person name="Morin E."/>
            <person name="Drula E."/>
            <person name="Courty P.E."/>
            <person name="Kohler A."/>
            <person name="Kuo A."/>
            <person name="LaButti K."/>
            <person name="Pangilinan J."/>
            <person name="Lipzen A."/>
            <person name="Riley R."/>
            <person name="Andreopoulos W."/>
            <person name="He G."/>
            <person name="Johnson J."/>
            <person name="Nolan M."/>
            <person name="Tritt A."/>
            <person name="Barry K.W."/>
            <person name="Grigoriev I.V."/>
            <person name="Nagy L.G."/>
            <person name="Hibbett D."/>
            <person name="Henrissat B."/>
            <person name="Matheny P.B."/>
            <person name="Labbe J."/>
            <person name="Martin F.M."/>
        </authorList>
    </citation>
    <scope>NUCLEOTIDE SEQUENCE</scope>
    <source>
        <strain evidence="1">HHB10654</strain>
    </source>
</reference>
<proteinExistence type="predicted"/>
<reference evidence="1" key="1">
    <citation type="submission" date="2021-03" db="EMBL/GenBank/DDBJ databases">
        <authorList>
            <consortium name="DOE Joint Genome Institute"/>
            <person name="Ahrendt S."/>
            <person name="Looney B.P."/>
            <person name="Miyauchi S."/>
            <person name="Morin E."/>
            <person name="Drula E."/>
            <person name="Courty P.E."/>
            <person name="Chicoki N."/>
            <person name="Fauchery L."/>
            <person name="Kohler A."/>
            <person name="Kuo A."/>
            <person name="Labutti K."/>
            <person name="Pangilinan J."/>
            <person name="Lipzen A."/>
            <person name="Riley R."/>
            <person name="Andreopoulos W."/>
            <person name="He G."/>
            <person name="Johnson J."/>
            <person name="Barry K.W."/>
            <person name="Grigoriev I.V."/>
            <person name="Nagy L."/>
            <person name="Hibbett D."/>
            <person name="Henrissat B."/>
            <person name="Matheny P.B."/>
            <person name="Labbe J."/>
            <person name="Martin F."/>
        </authorList>
    </citation>
    <scope>NUCLEOTIDE SEQUENCE</scope>
    <source>
        <strain evidence="1">HHB10654</strain>
    </source>
</reference>
<accession>A0ACB8SHZ0</accession>
<evidence type="ECO:0000313" key="2">
    <source>
        <dbReference type="Proteomes" id="UP000814140"/>
    </source>
</evidence>
<dbReference type="Proteomes" id="UP000814140">
    <property type="component" value="Unassembled WGS sequence"/>
</dbReference>
<protein>
    <submittedName>
        <fullName evidence="1">Uncharacterized protein</fullName>
    </submittedName>
</protein>